<dbReference type="HOGENOM" id="CLU_010779_0_1_1"/>
<dbReference type="InterPro" id="IPR023296">
    <property type="entry name" value="Glyco_hydro_beta-prop_sf"/>
</dbReference>
<dbReference type="OMA" id="KYWIIGT"/>
<dbReference type="CDD" id="cd08983">
    <property type="entry name" value="GH43_Bt3655-like"/>
    <property type="match status" value="1"/>
</dbReference>
<dbReference type="Gene3D" id="2.115.10.20">
    <property type="entry name" value="Glycosyl hydrolase domain, family 43"/>
    <property type="match status" value="1"/>
</dbReference>
<keyword evidence="1" id="KW-0732">Signal</keyword>
<organism evidence="2 3">
    <name type="scientific">Botryosphaeria parva (strain UCR-NP2)</name>
    <name type="common">Grapevine canker fungus</name>
    <name type="synonym">Neofusicoccum parvum</name>
    <dbReference type="NCBI Taxonomy" id="1287680"/>
    <lineage>
        <taxon>Eukaryota</taxon>
        <taxon>Fungi</taxon>
        <taxon>Dikarya</taxon>
        <taxon>Ascomycota</taxon>
        <taxon>Pezizomycotina</taxon>
        <taxon>Dothideomycetes</taxon>
        <taxon>Dothideomycetes incertae sedis</taxon>
        <taxon>Botryosphaeriales</taxon>
        <taxon>Botryosphaeriaceae</taxon>
        <taxon>Neofusicoccum</taxon>
    </lineage>
</organism>
<dbReference type="AlphaFoldDB" id="R1H3P0"/>
<dbReference type="PANTHER" id="PTHR43301:SF8">
    <property type="entry name" value="ARABINOSIDASE-RELATED"/>
    <property type="match status" value="1"/>
</dbReference>
<dbReference type="KEGG" id="npa:UCRNP2_156"/>
<name>R1H3P0_BOTPV</name>
<proteinExistence type="predicted"/>
<dbReference type="SUPFAM" id="SSF75005">
    <property type="entry name" value="Arabinanase/levansucrase/invertase"/>
    <property type="match status" value="1"/>
</dbReference>
<evidence type="ECO:0000256" key="1">
    <source>
        <dbReference type="SAM" id="SignalP"/>
    </source>
</evidence>
<dbReference type="Proteomes" id="UP000013521">
    <property type="component" value="Unassembled WGS sequence"/>
</dbReference>
<dbReference type="GO" id="GO:0016787">
    <property type="term" value="F:hydrolase activity"/>
    <property type="evidence" value="ECO:0007669"/>
    <property type="project" value="UniProtKB-KW"/>
</dbReference>
<sequence>MRSIISFAVGFLLCCAPTLGLAAPFEATHSLLQKKADPTKVGYLAIYWKTDETGVFFALSDNDDPLAFTEINGGEPIFVPTLGQQTVRDVSLVPGNGDDTATKWYIVATDLNIDDYASWDAASANGSKSMLIWDSTDLVNWTDERLITVENDTAGMVWAPDAIWDASEGKYLVHWASKFFAEDDTSHSEGAVTSTMIRYAHTTDFQTFTTANTYIDLSPDDVIDLSFLKINDTAHVRFYVNGGVLTDVGYDGLFGAWERVGDLITGYEGPYPFWDNVVDNEAYLINDLVGGDAGIRGFGPSDPTTGVFAQDTSVDLSFMRHGSVLALTQEQYDALAAL</sequence>
<dbReference type="eggNOG" id="ENOG502RYYQ">
    <property type="taxonomic scope" value="Eukaryota"/>
</dbReference>
<feature type="chain" id="PRO_5004349885" evidence="1">
    <location>
        <begin position="23"/>
        <end position="338"/>
    </location>
</feature>
<evidence type="ECO:0000313" key="3">
    <source>
        <dbReference type="Proteomes" id="UP000013521"/>
    </source>
</evidence>
<reference evidence="3" key="1">
    <citation type="journal article" date="2013" name="Genome Announc.">
        <title>Draft genome sequence of Neofusicoccum parvum isolate UCR-NP2, a fungal vascular pathogen associated with grapevine cankers.</title>
        <authorList>
            <person name="Blanco-Ulate B."/>
            <person name="Rolshausen P."/>
            <person name="Cantu D."/>
        </authorList>
    </citation>
    <scope>NUCLEOTIDE SEQUENCE [LARGE SCALE GENOMIC DNA]</scope>
    <source>
        <strain evidence="3">UCR-NP2</strain>
    </source>
</reference>
<feature type="signal peptide" evidence="1">
    <location>
        <begin position="1"/>
        <end position="22"/>
    </location>
</feature>
<keyword evidence="2" id="KW-0378">Hydrolase</keyword>
<dbReference type="PANTHER" id="PTHR43301">
    <property type="entry name" value="ARABINAN ENDO-1,5-ALPHA-L-ARABINOSIDASE"/>
    <property type="match status" value="1"/>
</dbReference>
<evidence type="ECO:0000313" key="2">
    <source>
        <dbReference type="EMBL" id="EOD53034.1"/>
    </source>
</evidence>
<dbReference type="InterPro" id="IPR050727">
    <property type="entry name" value="GH43_arabinanases"/>
</dbReference>
<protein>
    <submittedName>
        <fullName evidence="2">Putative glycoside hydrolase family 43 protein</fullName>
    </submittedName>
</protein>
<dbReference type="OrthoDB" id="19657at2759"/>
<gene>
    <name evidence="2" type="ORF">UCRNP2_156</name>
</gene>
<accession>R1H3P0</accession>
<dbReference type="EMBL" id="KB915668">
    <property type="protein sequence ID" value="EOD53034.1"/>
    <property type="molecule type" value="Genomic_DNA"/>
</dbReference>